<keyword evidence="6" id="KW-1185">Reference proteome</keyword>
<dbReference type="SUPFAM" id="SSF54001">
    <property type="entry name" value="Cysteine proteinases"/>
    <property type="match status" value="1"/>
</dbReference>
<dbReference type="InterPro" id="IPR003323">
    <property type="entry name" value="OTU_dom"/>
</dbReference>
<comment type="function">
    <text evidence="3">Hydrolase that can remove conjugated ubiquitin from proteins and may therefore play an important regulatory role at the level of protein turnover by preventing degradation.</text>
</comment>
<dbReference type="Gene3D" id="3.90.70.80">
    <property type="match status" value="1"/>
</dbReference>
<reference evidence="5" key="1">
    <citation type="submission" date="2011-01" db="EMBL/GenBank/DDBJ databases">
        <title>The Genome Sequence of Nematocida parisii strain ERTm3.</title>
        <authorList>
            <consortium name="The Broad Institute Genome Sequencing Platform"/>
            <consortium name="The Broad Institute Genome Sequencing Center for Infectious Disease"/>
            <person name="Cuomo C."/>
            <person name="Troemel E."/>
            <person name="Young S.K."/>
            <person name="Zeng Q."/>
            <person name="Gargeya S."/>
            <person name="Fitzgerald M."/>
            <person name="Haas B."/>
            <person name="Abouelleil A."/>
            <person name="Alvarado L."/>
            <person name="Arachchi H.M."/>
            <person name="Berlin A."/>
            <person name="Chapman S.B."/>
            <person name="Gearin G."/>
            <person name="Goldberg J."/>
            <person name="Griggs A."/>
            <person name="Gujja S."/>
            <person name="Hansen M."/>
            <person name="Heiman D."/>
            <person name="Howarth C."/>
            <person name="Larimer J."/>
            <person name="Lui A."/>
            <person name="MacDonald P.J.P."/>
            <person name="McCowen C."/>
            <person name="Montmayeur A."/>
            <person name="Murphy C."/>
            <person name="Neiman D."/>
            <person name="Pearson M."/>
            <person name="Priest M."/>
            <person name="Roberts A."/>
            <person name="Saif S."/>
            <person name="Shea T."/>
            <person name="Sisk P."/>
            <person name="Stolte C."/>
            <person name="Sykes S."/>
            <person name="Wortman J."/>
            <person name="Nusbaum C."/>
            <person name="Birren B."/>
        </authorList>
    </citation>
    <scope>NUCLEOTIDE SEQUENCE</scope>
    <source>
        <strain evidence="5">ERTm3</strain>
    </source>
</reference>
<feature type="domain" description="OTU" evidence="4">
    <location>
        <begin position="91"/>
        <end position="207"/>
    </location>
</feature>
<dbReference type="GO" id="GO:0036503">
    <property type="term" value="P:ERAD pathway"/>
    <property type="evidence" value="ECO:0007669"/>
    <property type="project" value="TreeGrafter"/>
</dbReference>
<dbReference type="EMBL" id="GL870879">
    <property type="protein sequence ID" value="EIJ88139.1"/>
    <property type="molecule type" value="Genomic_DNA"/>
</dbReference>
<dbReference type="HOGENOM" id="CLU_1166113_0_0_1"/>
<dbReference type="AlphaFoldDB" id="I3EFZ2"/>
<gene>
    <name evidence="5" type="ORF">NEQG_01583</name>
</gene>
<comment type="catalytic activity">
    <reaction evidence="1 3">
        <text>Thiol-dependent hydrolysis of ester, thioester, amide, peptide and isopeptide bonds formed by the C-terminal Gly of ubiquitin (a 76-residue protein attached to proteins as an intracellular targeting signal).</text>
        <dbReference type="EC" id="3.4.19.12"/>
    </reaction>
</comment>
<dbReference type="Pfam" id="PF02338">
    <property type="entry name" value="OTU"/>
    <property type="match status" value="1"/>
</dbReference>
<organism evidence="5 6">
    <name type="scientific">Nematocida parisii (strain ERTm3)</name>
    <name type="common">Nematode killer fungus</name>
    <dbReference type="NCBI Taxonomy" id="935791"/>
    <lineage>
        <taxon>Eukaryota</taxon>
        <taxon>Fungi</taxon>
        <taxon>Fungi incertae sedis</taxon>
        <taxon>Microsporidia</taxon>
        <taxon>Nematocida</taxon>
    </lineage>
</organism>
<name>I3EFZ2_NEMP3</name>
<dbReference type="GO" id="GO:0005634">
    <property type="term" value="C:nucleus"/>
    <property type="evidence" value="ECO:0007669"/>
    <property type="project" value="TreeGrafter"/>
</dbReference>
<evidence type="ECO:0000256" key="2">
    <source>
        <dbReference type="ARBA" id="ARBA00022801"/>
    </source>
</evidence>
<keyword evidence="3" id="KW-0833">Ubl conjugation pathway</keyword>
<dbReference type="STRING" id="935791.I3EFZ2"/>
<sequence>MKFKIIGGSKTFVFKIESDKTVSDLYDGVEGVLGDERFLFKGMSKGFVERSEKLISEEFSNLECIYAEKSNVLKGPVETATNDLYDKDLNFSILEVPGDNSCLFHSLSDLLNAKSSGELRKIVANEILKNPKEFSPYIEKAPFEYSNWIQDPTTWGGAPEITIISKIYKTKVCVIQRDLVTYGFGDEFRSVVYLSYSGSHYNAVIAKTKSGSVTYKFPCGDKWAEDKAKEAVRNFFGV</sequence>
<dbReference type="VEuPathDB" id="MicrosporidiaDB:NEQG_01583"/>
<dbReference type="GO" id="GO:0030968">
    <property type="term" value="P:endoplasmic reticulum unfolded protein response"/>
    <property type="evidence" value="ECO:0007669"/>
    <property type="project" value="TreeGrafter"/>
</dbReference>
<protein>
    <recommendedName>
        <fullName evidence="3">Ubiquitin thioesterase OTU</fullName>
        <ecNumber evidence="3">3.4.19.12</ecNumber>
    </recommendedName>
</protein>
<dbReference type="GO" id="GO:0004843">
    <property type="term" value="F:cysteine-type deubiquitinase activity"/>
    <property type="evidence" value="ECO:0007669"/>
    <property type="project" value="UniProtKB-UniRule"/>
</dbReference>
<proteinExistence type="predicted"/>
<accession>I3EFZ2</accession>
<dbReference type="PANTHER" id="PTHR13312">
    <property type="entry name" value="HIV-INDUCED PROTEIN-7-LIKE PROTEASE"/>
    <property type="match status" value="1"/>
</dbReference>
<keyword evidence="3" id="KW-0963">Cytoplasm</keyword>
<dbReference type="PANTHER" id="PTHR13312:SF0">
    <property type="entry name" value="UBIQUITIN THIOESTERASE OTU1"/>
    <property type="match status" value="1"/>
</dbReference>
<evidence type="ECO:0000313" key="6">
    <source>
        <dbReference type="Proteomes" id="UP000002872"/>
    </source>
</evidence>
<dbReference type="GO" id="GO:0016579">
    <property type="term" value="P:protein deubiquitination"/>
    <property type="evidence" value="ECO:0007669"/>
    <property type="project" value="TreeGrafter"/>
</dbReference>
<keyword evidence="2 3" id="KW-0378">Hydrolase</keyword>
<comment type="subcellular location">
    <subcellularLocation>
        <location evidence="3">Cytoplasm</location>
    </subcellularLocation>
</comment>
<dbReference type="OMA" id="EYSTWIV"/>
<dbReference type="EC" id="3.4.19.12" evidence="3"/>
<evidence type="ECO:0000313" key="5">
    <source>
        <dbReference type="EMBL" id="EIJ88139.1"/>
    </source>
</evidence>
<dbReference type="GO" id="GO:0005829">
    <property type="term" value="C:cytosol"/>
    <property type="evidence" value="ECO:0007669"/>
    <property type="project" value="TreeGrafter"/>
</dbReference>
<dbReference type="InParanoid" id="I3EFZ2"/>
<evidence type="ECO:0000256" key="3">
    <source>
        <dbReference type="RuleBase" id="RU367104"/>
    </source>
</evidence>
<evidence type="ECO:0000259" key="4">
    <source>
        <dbReference type="PROSITE" id="PS50802"/>
    </source>
</evidence>
<dbReference type="PROSITE" id="PS50802">
    <property type="entry name" value="OTU"/>
    <property type="match status" value="1"/>
</dbReference>
<evidence type="ECO:0000256" key="1">
    <source>
        <dbReference type="ARBA" id="ARBA00000707"/>
    </source>
</evidence>
<dbReference type="OrthoDB" id="65596at2759"/>
<keyword evidence="3" id="KW-0645">Protease</keyword>
<dbReference type="Proteomes" id="UP000002872">
    <property type="component" value="Unassembled WGS sequence"/>
</dbReference>
<keyword evidence="3" id="KW-0788">Thiol protease</keyword>
<dbReference type="InterPro" id="IPR038765">
    <property type="entry name" value="Papain-like_cys_pep_sf"/>
</dbReference>